<protein>
    <submittedName>
        <fullName evidence="2">HD domain-containing protein</fullName>
    </submittedName>
</protein>
<name>A0ABY4M0A7_9ACTN</name>
<proteinExistence type="predicted"/>
<accession>A0ABY4M0A7</accession>
<dbReference type="Gene3D" id="1.10.3210.10">
    <property type="entry name" value="Hypothetical protein af1432"/>
    <property type="match status" value="1"/>
</dbReference>
<evidence type="ECO:0000259" key="1">
    <source>
        <dbReference type="SMART" id="SM00471"/>
    </source>
</evidence>
<dbReference type="InterPro" id="IPR003607">
    <property type="entry name" value="HD/PDEase_dom"/>
</dbReference>
<dbReference type="SMART" id="SM00471">
    <property type="entry name" value="HDc"/>
    <property type="match status" value="1"/>
</dbReference>
<dbReference type="EMBL" id="CP086322">
    <property type="protein sequence ID" value="UQA90648.1"/>
    <property type="molecule type" value="Genomic_DNA"/>
</dbReference>
<dbReference type="PANTHER" id="PTHR35569:SF1">
    <property type="entry name" value="CYANAMIDE HYDRATASE DDI2-RELATED"/>
    <property type="match status" value="1"/>
</dbReference>
<gene>
    <name evidence="2" type="ORF">K9S39_00910</name>
</gene>
<dbReference type="RefSeq" id="WP_248861389.1">
    <property type="nucleotide sequence ID" value="NZ_CP086322.1"/>
</dbReference>
<sequence>MNTEAPGIPAPPDTPLARRTLDFVTREESPAVAHHSIRSALFARMLADHRGAEPGRDYDPLLLFLACVLHDIGLSDIGNRHQRFEVDGADTAAEFLTRQNLPGAQVDAVWEAIALHTSPGIAERRGALCELVRAGVGVDIGLGGEFVTEAAAAAMHAAYPRLSMATALTDEIVAQVRSCPEKAPPYSLPAELLRERSTPPHRSLLEEAEAARWGR</sequence>
<evidence type="ECO:0000313" key="3">
    <source>
        <dbReference type="Proteomes" id="UP000830115"/>
    </source>
</evidence>
<dbReference type="SUPFAM" id="SSF109604">
    <property type="entry name" value="HD-domain/PDEase-like"/>
    <property type="match status" value="1"/>
</dbReference>
<dbReference type="PANTHER" id="PTHR35569">
    <property type="entry name" value="CYANAMIDE HYDRATASE DDI2-RELATED"/>
    <property type="match status" value="1"/>
</dbReference>
<organism evidence="2 3">
    <name type="scientific">Streptomyces halobius</name>
    <dbReference type="NCBI Taxonomy" id="2879846"/>
    <lineage>
        <taxon>Bacteria</taxon>
        <taxon>Bacillati</taxon>
        <taxon>Actinomycetota</taxon>
        <taxon>Actinomycetes</taxon>
        <taxon>Kitasatosporales</taxon>
        <taxon>Streptomycetaceae</taxon>
        <taxon>Streptomyces</taxon>
    </lineage>
</organism>
<dbReference type="CDD" id="cd00077">
    <property type="entry name" value="HDc"/>
    <property type="match status" value="1"/>
</dbReference>
<dbReference type="Proteomes" id="UP000830115">
    <property type="component" value="Chromosome"/>
</dbReference>
<reference evidence="2" key="1">
    <citation type="submission" date="2021-10" db="EMBL/GenBank/DDBJ databases">
        <title>Streptomyces nigrumlapis sp.nov.,an antimicrobial producing actinobacterium isolated from Black Gobi rocks.</title>
        <authorList>
            <person name="Wen Y."/>
            <person name="Zhang W."/>
            <person name="Liu X.G."/>
        </authorList>
    </citation>
    <scope>NUCLEOTIDE SEQUENCE</scope>
    <source>
        <strain evidence="2">ST13-2-2</strain>
    </source>
</reference>
<dbReference type="Pfam" id="PF01966">
    <property type="entry name" value="HD"/>
    <property type="match status" value="1"/>
</dbReference>
<keyword evidence="3" id="KW-1185">Reference proteome</keyword>
<feature type="domain" description="HD/PDEase" evidence="1">
    <location>
        <begin position="28"/>
        <end position="184"/>
    </location>
</feature>
<evidence type="ECO:0000313" key="2">
    <source>
        <dbReference type="EMBL" id="UQA90648.1"/>
    </source>
</evidence>
<dbReference type="InterPro" id="IPR006674">
    <property type="entry name" value="HD_domain"/>
</dbReference>